<evidence type="ECO:0000313" key="2">
    <source>
        <dbReference type="EMBL" id="MCE7008104.1"/>
    </source>
</evidence>
<sequence>MAEVEVTVTAPREVVSVTVGQHGLVRDGQFPSMAYRRLTLSELAAVVLDTMTKEQAESRDRMAELMKPVTPPGFDLKSMMDGTADVERSGRC</sequence>
<comment type="caution">
    <text evidence="2">The sequence shown here is derived from an EMBL/GenBank/DDBJ whole genome shotgun (WGS) entry which is preliminary data.</text>
</comment>
<reference evidence="2 3" key="1">
    <citation type="submission" date="2021-12" db="EMBL/GenBank/DDBJ databases">
        <title>Genome sequence of Kibdelosporangium philippinense ATCC 49844.</title>
        <authorList>
            <person name="Fedorov E.A."/>
            <person name="Omeragic M."/>
            <person name="Shalygina K.F."/>
            <person name="Maclea K.S."/>
        </authorList>
    </citation>
    <scope>NUCLEOTIDE SEQUENCE [LARGE SCALE GENOMIC DNA]</scope>
    <source>
        <strain evidence="2 3">ATCC 49844</strain>
    </source>
</reference>
<accession>A0ABS8ZJW9</accession>
<dbReference type="EMBL" id="JAJVCN010000003">
    <property type="protein sequence ID" value="MCE7008104.1"/>
    <property type="molecule type" value="Genomic_DNA"/>
</dbReference>
<dbReference type="Proteomes" id="UP001521150">
    <property type="component" value="Unassembled WGS sequence"/>
</dbReference>
<protein>
    <recommendedName>
        <fullName evidence="4">YbaB/EbfC DNA-binding family protein</fullName>
    </recommendedName>
</protein>
<gene>
    <name evidence="2" type="ORF">LWC34_35570</name>
</gene>
<evidence type="ECO:0000313" key="3">
    <source>
        <dbReference type="Proteomes" id="UP001521150"/>
    </source>
</evidence>
<name>A0ABS8ZJW9_9PSEU</name>
<feature type="region of interest" description="Disordered" evidence="1">
    <location>
        <begin position="58"/>
        <end position="92"/>
    </location>
</feature>
<proteinExistence type="predicted"/>
<dbReference type="Gene3D" id="3.30.1310.10">
    <property type="entry name" value="Nucleoid-associated protein YbaB-like domain"/>
    <property type="match status" value="1"/>
</dbReference>
<evidence type="ECO:0008006" key="4">
    <source>
        <dbReference type="Google" id="ProtNLM"/>
    </source>
</evidence>
<dbReference type="InterPro" id="IPR036894">
    <property type="entry name" value="YbaB-like_sf"/>
</dbReference>
<dbReference type="RefSeq" id="WP_233729638.1">
    <property type="nucleotide sequence ID" value="NZ_JAJVCN010000003.1"/>
</dbReference>
<organism evidence="2 3">
    <name type="scientific">Kibdelosporangium philippinense</name>
    <dbReference type="NCBI Taxonomy" id="211113"/>
    <lineage>
        <taxon>Bacteria</taxon>
        <taxon>Bacillati</taxon>
        <taxon>Actinomycetota</taxon>
        <taxon>Actinomycetes</taxon>
        <taxon>Pseudonocardiales</taxon>
        <taxon>Pseudonocardiaceae</taxon>
        <taxon>Kibdelosporangium</taxon>
    </lineage>
</organism>
<keyword evidence="3" id="KW-1185">Reference proteome</keyword>
<evidence type="ECO:0000256" key="1">
    <source>
        <dbReference type="SAM" id="MobiDB-lite"/>
    </source>
</evidence>